<accession>M7YIW1</accession>
<dbReference type="PANTHER" id="PTHR33137">
    <property type="entry name" value="MEDIATOR OF RNA POLYMERASE II TRANSCRIPTION SUBUNIT 15A-RELATED"/>
    <property type="match status" value="1"/>
</dbReference>
<evidence type="ECO:0000313" key="1">
    <source>
        <dbReference type="EMBL" id="EMS46766.1"/>
    </source>
</evidence>
<dbReference type="EMBL" id="KD270273">
    <property type="protein sequence ID" value="EMS46766.1"/>
    <property type="molecule type" value="Genomic_DNA"/>
</dbReference>
<proteinExistence type="predicted"/>
<dbReference type="GO" id="GO:0031490">
    <property type="term" value="F:chromatin DNA binding"/>
    <property type="evidence" value="ECO:0007669"/>
    <property type="project" value="InterPro"/>
</dbReference>
<reference evidence="1" key="1">
    <citation type="journal article" date="2013" name="Nature">
        <title>Draft genome of the wheat A-genome progenitor Triticum urartu.</title>
        <authorList>
            <person name="Ling H.Q."/>
            <person name="Zhao S."/>
            <person name="Liu D."/>
            <person name="Wang J."/>
            <person name="Sun H."/>
            <person name="Zhang C."/>
            <person name="Fan H."/>
            <person name="Li D."/>
            <person name="Dong L."/>
            <person name="Tao Y."/>
            <person name="Gao C."/>
            <person name="Wu H."/>
            <person name="Li Y."/>
            <person name="Cui Y."/>
            <person name="Guo X."/>
            <person name="Zheng S."/>
            <person name="Wang B."/>
            <person name="Yu K."/>
            <person name="Liang Q."/>
            <person name="Yang W."/>
            <person name="Lou X."/>
            <person name="Chen J."/>
            <person name="Feng M."/>
            <person name="Jian J."/>
            <person name="Zhang X."/>
            <person name="Luo G."/>
            <person name="Jiang Y."/>
            <person name="Liu J."/>
            <person name="Wang Z."/>
            <person name="Sha Y."/>
            <person name="Zhang B."/>
            <person name="Wu H."/>
            <person name="Tang D."/>
            <person name="Shen Q."/>
            <person name="Xue P."/>
            <person name="Zou S."/>
            <person name="Wang X."/>
            <person name="Liu X."/>
            <person name="Wang F."/>
            <person name="Yang Y."/>
            <person name="An X."/>
            <person name="Dong Z."/>
            <person name="Zhang K."/>
            <person name="Zhang X."/>
            <person name="Luo M.C."/>
            <person name="Dvorak J."/>
            <person name="Tong Y."/>
            <person name="Wang J."/>
            <person name="Yang H."/>
            <person name="Li Z."/>
            <person name="Wang D."/>
            <person name="Zhang A."/>
            <person name="Wang J."/>
        </authorList>
    </citation>
    <scope>NUCLEOTIDE SEQUENCE</scope>
</reference>
<dbReference type="AlphaFoldDB" id="M7YIW1"/>
<gene>
    <name evidence="1" type="ORF">TRIUR3_06282</name>
</gene>
<protein>
    <submittedName>
        <fullName evidence="1">Uncharacterized protein</fullName>
    </submittedName>
</protein>
<organism evidence="1">
    <name type="scientific">Triticum urartu</name>
    <name type="common">Red wild einkorn</name>
    <name type="synonym">Crithodium urartu</name>
    <dbReference type="NCBI Taxonomy" id="4572"/>
    <lineage>
        <taxon>Eukaryota</taxon>
        <taxon>Viridiplantae</taxon>
        <taxon>Streptophyta</taxon>
        <taxon>Embryophyta</taxon>
        <taxon>Tracheophyta</taxon>
        <taxon>Spermatophyta</taxon>
        <taxon>Magnoliopsida</taxon>
        <taxon>Liliopsida</taxon>
        <taxon>Poales</taxon>
        <taxon>Poaceae</taxon>
        <taxon>BOP clade</taxon>
        <taxon>Pooideae</taxon>
        <taxon>Triticodae</taxon>
        <taxon>Triticeae</taxon>
        <taxon>Triticinae</taxon>
        <taxon>Triticum</taxon>
    </lineage>
</organism>
<sequence>MAATGGRAGGRGWGWARSGRHWIEAETPDFRARMRRIYLNNSSAISASADVAFRHALNALPEPRSIEAMARAWDASVRKAVMWFARQQGGGTISSMFGGWKRCAAA</sequence>
<dbReference type="InterPro" id="IPR044661">
    <property type="entry name" value="MED15a/b/c-like"/>
</dbReference>
<dbReference type="STRING" id="4572.M7YIW1"/>
<dbReference type="PANTHER" id="PTHR33137:SF29">
    <property type="entry name" value="MEDIATOR COMPLEX SUBUNIT 15 KIX DOMAIN-CONTAINING PROTEIN"/>
    <property type="match status" value="1"/>
</dbReference>
<name>M7YIW1_TRIUA</name>
<dbReference type="GO" id="GO:0003713">
    <property type="term" value="F:transcription coactivator activity"/>
    <property type="evidence" value="ECO:0007669"/>
    <property type="project" value="InterPro"/>
</dbReference>